<dbReference type="GO" id="GO:0006355">
    <property type="term" value="P:regulation of DNA-templated transcription"/>
    <property type="evidence" value="ECO:0007669"/>
    <property type="project" value="TreeGrafter"/>
</dbReference>
<gene>
    <name evidence="2" type="ORF">BP5553_03341</name>
</gene>
<name>A0A370TTZ4_9HELO</name>
<dbReference type="Proteomes" id="UP000254866">
    <property type="component" value="Unassembled WGS sequence"/>
</dbReference>
<dbReference type="AlphaFoldDB" id="A0A370TTZ4"/>
<comment type="caution">
    <text evidence="2">The sequence shown here is derived from an EMBL/GenBank/DDBJ whole genome shotgun (WGS) entry which is preliminary data.</text>
</comment>
<evidence type="ECO:0000259" key="1">
    <source>
        <dbReference type="Pfam" id="PF10469"/>
    </source>
</evidence>
<dbReference type="RefSeq" id="XP_031871657.1">
    <property type="nucleotide sequence ID" value="XM_032011964.1"/>
</dbReference>
<dbReference type="Pfam" id="PF10469">
    <property type="entry name" value="AKAP7_NLS"/>
    <property type="match status" value="2"/>
</dbReference>
<feature type="domain" description="A-kinase anchor protein 7-like phosphoesterase" evidence="1">
    <location>
        <begin position="11"/>
        <end position="87"/>
    </location>
</feature>
<dbReference type="OrthoDB" id="277832at2759"/>
<feature type="domain" description="A-kinase anchor protein 7-like phosphoesterase" evidence="1">
    <location>
        <begin position="188"/>
        <end position="323"/>
    </location>
</feature>
<sequence>MPPKTPAPRLTHFLCLPLVTPSSRPQLQASLSVFREKITQNRTPRNPDGIPEAAVRPLGTLHLTLGVMSLVAPEKVERALGLLRELDLKSFLLSSNIAGSSMKEEVTSLTTEEKTVTVEASAISPSGSVAQQSAVTLTTEERETKLTAEGRKLDTHGAGPMLGLKPAEGTEEGGVLITHPALTASSSSNLTITLKGLQSMHPNPGKTSILYAPPTPNRVLQAFCLKLRDAFLSAELLVPDTRPLLLHATILNTVYVPGVRGKGKGSGHGKSRARLTIDATEILEDWEDFEWMKDVRVEKVAICRMGAKKLDDGSEEYVVEGSVDIP</sequence>
<evidence type="ECO:0000313" key="3">
    <source>
        <dbReference type="Proteomes" id="UP000254866"/>
    </source>
</evidence>
<dbReference type="Gene3D" id="3.90.1140.10">
    <property type="entry name" value="Cyclic phosphodiesterase"/>
    <property type="match status" value="2"/>
</dbReference>
<dbReference type="PANTHER" id="PTHR13360">
    <property type="entry name" value="ACTIVATING SIGNAL COINTEGRATOR 1 COMPLEX SUBUNIT 1"/>
    <property type="match status" value="1"/>
</dbReference>
<proteinExistence type="predicted"/>
<reference evidence="2 3" key="1">
    <citation type="journal article" date="2018" name="IMA Fungus">
        <title>IMA Genome-F 9: Draft genome sequence of Annulohypoxylon stygium, Aspergillus mulundensis, Berkeleyomyces basicola (syn. Thielaviopsis basicola), Ceratocystis smalleyi, two Cercospora beticola strains, Coleophoma cylindrospora, Fusarium fracticaudum, Phialophora cf. hyalina, and Morchella septimelata.</title>
        <authorList>
            <person name="Wingfield B.D."/>
            <person name="Bills G.F."/>
            <person name="Dong Y."/>
            <person name="Huang W."/>
            <person name="Nel W.J."/>
            <person name="Swalarsk-Parry B.S."/>
            <person name="Vaghefi N."/>
            <person name="Wilken P.M."/>
            <person name="An Z."/>
            <person name="de Beer Z.W."/>
            <person name="De Vos L."/>
            <person name="Chen L."/>
            <person name="Duong T.A."/>
            <person name="Gao Y."/>
            <person name="Hammerbacher A."/>
            <person name="Kikkert J.R."/>
            <person name="Li Y."/>
            <person name="Li H."/>
            <person name="Li K."/>
            <person name="Li Q."/>
            <person name="Liu X."/>
            <person name="Ma X."/>
            <person name="Naidoo K."/>
            <person name="Pethybridge S.J."/>
            <person name="Sun J."/>
            <person name="Steenkamp E.T."/>
            <person name="van der Nest M.A."/>
            <person name="van Wyk S."/>
            <person name="Wingfield M.J."/>
            <person name="Xiong C."/>
            <person name="Yue Q."/>
            <person name="Zhang X."/>
        </authorList>
    </citation>
    <scope>NUCLEOTIDE SEQUENCE [LARGE SCALE GENOMIC DNA]</scope>
    <source>
        <strain evidence="2 3">BP 5553</strain>
    </source>
</reference>
<accession>A0A370TTZ4</accession>
<dbReference type="GeneID" id="43596190"/>
<protein>
    <recommendedName>
        <fullName evidence="1">A-kinase anchor protein 7-like phosphoesterase domain-containing protein</fullName>
    </recommendedName>
</protein>
<dbReference type="EMBL" id="NPIC01000002">
    <property type="protein sequence ID" value="RDL39001.1"/>
    <property type="molecule type" value="Genomic_DNA"/>
</dbReference>
<dbReference type="PANTHER" id="PTHR13360:SF1">
    <property type="entry name" value="ACTIVATING SIGNAL COINTEGRATOR 1 COMPLEX SUBUNIT 1"/>
    <property type="match status" value="1"/>
</dbReference>
<dbReference type="STRING" id="2656787.A0A370TTZ4"/>
<dbReference type="GO" id="GO:0006307">
    <property type="term" value="P:DNA alkylation repair"/>
    <property type="evidence" value="ECO:0007669"/>
    <property type="project" value="InterPro"/>
</dbReference>
<dbReference type="GO" id="GO:0005634">
    <property type="term" value="C:nucleus"/>
    <property type="evidence" value="ECO:0007669"/>
    <property type="project" value="TreeGrafter"/>
</dbReference>
<dbReference type="InterPro" id="IPR019510">
    <property type="entry name" value="AKAP7-like_phosphoesterase"/>
</dbReference>
<dbReference type="InterPro" id="IPR009210">
    <property type="entry name" value="ASCC1"/>
</dbReference>
<keyword evidence="3" id="KW-1185">Reference proteome</keyword>
<evidence type="ECO:0000313" key="2">
    <source>
        <dbReference type="EMBL" id="RDL39001.1"/>
    </source>
</evidence>
<organism evidence="2 3">
    <name type="scientific">Venustampulla echinocandica</name>
    <dbReference type="NCBI Taxonomy" id="2656787"/>
    <lineage>
        <taxon>Eukaryota</taxon>
        <taxon>Fungi</taxon>
        <taxon>Dikarya</taxon>
        <taxon>Ascomycota</taxon>
        <taxon>Pezizomycotina</taxon>
        <taxon>Leotiomycetes</taxon>
        <taxon>Helotiales</taxon>
        <taxon>Pleuroascaceae</taxon>
        <taxon>Venustampulla</taxon>
    </lineage>
</organism>